<dbReference type="GO" id="GO:0005829">
    <property type="term" value="C:cytosol"/>
    <property type="evidence" value="ECO:0007669"/>
    <property type="project" value="TreeGrafter"/>
</dbReference>
<protein>
    <submittedName>
        <fullName evidence="3">tRNA threonylcarbamoyl adenosine modification protein YeaZ</fullName>
    </submittedName>
</protein>
<dbReference type="InterPro" id="IPR022496">
    <property type="entry name" value="T6A_TsaB"/>
</dbReference>
<dbReference type="InterPro" id="IPR000905">
    <property type="entry name" value="Gcp-like_dom"/>
</dbReference>
<dbReference type="NCBIfam" id="TIGR03725">
    <property type="entry name" value="T6A_YeaZ"/>
    <property type="match status" value="1"/>
</dbReference>
<feature type="compositionally biased region" description="Low complexity" evidence="1">
    <location>
        <begin position="20"/>
        <end position="43"/>
    </location>
</feature>
<dbReference type="SUPFAM" id="SSF53067">
    <property type="entry name" value="Actin-like ATPase domain"/>
    <property type="match status" value="2"/>
</dbReference>
<sequence>MSGALSTLLGHPRTADGTEDTTGPAGAGAAEQPARTSASPSAAAKGSFVTERIFPDPQTRSPVPGGPGLSWEIVLVLAIDTATPAVTAGIVAVDEAELVTRADRVTVDPRAHGELIAPHALAAAEAAGVTLRELDAIVCGVGPGPFTGLRAGMATAAAYAHALGIPVYPVCSLDAIAADVVRTEKPFLVFTDARRREVYWAAYDASGARTDGPHVQRPADIDTDIRVAAGDGALQYAAAVGVVPIEPRFPSPAGLVRVARTALLGRAEPEPLTPLYLRRPDAVEPTARKRVTVL</sequence>
<dbReference type="GO" id="GO:0002949">
    <property type="term" value="P:tRNA threonylcarbamoyladenosine modification"/>
    <property type="evidence" value="ECO:0007669"/>
    <property type="project" value="InterPro"/>
</dbReference>
<evidence type="ECO:0000256" key="1">
    <source>
        <dbReference type="SAM" id="MobiDB-lite"/>
    </source>
</evidence>
<name>A0A2N3WDU7_9PSEU</name>
<dbReference type="AlphaFoldDB" id="A0A2N3WDU7"/>
<evidence type="ECO:0000313" key="3">
    <source>
        <dbReference type="EMBL" id="PKV92041.1"/>
    </source>
</evidence>
<keyword evidence="4" id="KW-1185">Reference proteome</keyword>
<dbReference type="Gene3D" id="3.30.420.40">
    <property type="match status" value="2"/>
</dbReference>
<organism evidence="3 4">
    <name type="scientific">Amycolatopsis echigonensis</name>
    <dbReference type="NCBI Taxonomy" id="2576905"/>
    <lineage>
        <taxon>Bacteria</taxon>
        <taxon>Bacillati</taxon>
        <taxon>Actinomycetota</taxon>
        <taxon>Actinomycetes</taxon>
        <taxon>Pseudonocardiales</taxon>
        <taxon>Pseudonocardiaceae</taxon>
        <taxon>Amycolatopsis</taxon>
    </lineage>
</organism>
<proteinExistence type="predicted"/>
<dbReference type="Proteomes" id="UP000233750">
    <property type="component" value="Unassembled WGS sequence"/>
</dbReference>
<feature type="region of interest" description="Disordered" evidence="1">
    <location>
        <begin position="1"/>
        <end position="43"/>
    </location>
</feature>
<evidence type="ECO:0000259" key="2">
    <source>
        <dbReference type="Pfam" id="PF00814"/>
    </source>
</evidence>
<dbReference type="EMBL" id="PJMY01000003">
    <property type="protein sequence ID" value="PKV92041.1"/>
    <property type="molecule type" value="Genomic_DNA"/>
</dbReference>
<feature type="domain" description="Gcp-like" evidence="2">
    <location>
        <begin position="110"/>
        <end position="211"/>
    </location>
</feature>
<reference evidence="3 4" key="1">
    <citation type="submission" date="2017-12" db="EMBL/GenBank/DDBJ databases">
        <title>Sequencing the genomes of 1000 Actinobacteria strains.</title>
        <authorList>
            <person name="Klenk H.-P."/>
        </authorList>
    </citation>
    <scope>NUCLEOTIDE SEQUENCE [LARGE SCALE GENOMIC DNA]</scope>
    <source>
        <strain evidence="3 4">DSM 45165</strain>
    </source>
</reference>
<dbReference type="Pfam" id="PF00814">
    <property type="entry name" value="TsaD"/>
    <property type="match status" value="1"/>
</dbReference>
<evidence type="ECO:0000313" key="4">
    <source>
        <dbReference type="Proteomes" id="UP000233750"/>
    </source>
</evidence>
<dbReference type="PANTHER" id="PTHR11735">
    <property type="entry name" value="TRNA N6-ADENOSINE THREONYLCARBAMOYLTRANSFERASE"/>
    <property type="match status" value="1"/>
</dbReference>
<dbReference type="InterPro" id="IPR043129">
    <property type="entry name" value="ATPase_NBD"/>
</dbReference>
<gene>
    <name evidence="3" type="ORF">ATK30_2830</name>
</gene>
<dbReference type="PANTHER" id="PTHR11735:SF11">
    <property type="entry name" value="TRNA THREONYLCARBAMOYLADENOSINE BIOSYNTHESIS PROTEIN TSAB"/>
    <property type="match status" value="1"/>
</dbReference>
<accession>A0A2N3WDU7</accession>
<comment type="caution">
    <text evidence="3">The sequence shown here is derived from an EMBL/GenBank/DDBJ whole genome shotgun (WGS) entry which is preliminary data.</text>
</comment>